<dbReference type="EMBL" id="AHMY02000048">
    <property type="protein sequence ID" value="EKO15326.1"/>
    <property type="molecule type" value="Genomic_DNA"/>
</dbReference>
<dbReference type="RefSeq" id="WP_004765886.1">
    <property type="nucleotide sequence ID" value="NZ_AHMY02000048.1"/>
</dbReference>
<comment type="caution">
    <text evidence="1">The sequence shown here is derived from an EMBL/GenBank/DDBJ whole genome shotgun (WGS) entry which is preliminary data.</text>
</comment>
<proteinExistence type="predicted"/>
<reference evidence="1 2" key="1">
    <citation type="submission" date="2012-10" db="EMBL/GenBank/DDBJ databases">
        <authorList>
            <person name="Harkins D.M."/>
            <person name="Durkin A.S."/>
            <person name="Brinkac L.M."/>
            <person name="Selengut J.D."/>
            <person name="Sanka R."/>
            <person name="DePew J."/>
            <person name="Purushe J."/>
            <person name="Peacock S.J."/>
            <person name="Thaipadungpanit J."/>
            <person name="Wuthiekanun V.W."/>
            <person name="Day N.P."/>
            <person name="Vinetz J.M."/>
            <person name="Sutton G.G."/>
            <person name="Nelson W.C."/>
            <person name="Fouts D.E."/>
        </authorList>
    </citation>
    <scope>NUCLEOTIDE SEQUENCE [LARGE SCALE GENOMIC DNA]</scope>
    <source>
        <strain evidence="1 2">H1</strain>
    </source>
</reference>
<evidence type="ECO:0000313" key="2">
    <source>
        <dbReference type="Proteomes" id="UP000006253"/>
    </source>
</evidence>
<dbReference type="AlphaFoldDB" id="A0A0E2B3G8"/>
<dbReference type="Proteomes" id="UP000006253">
    <property type="component" value="Unassembled WGS sequence"/>
</dbReference>
<sequence length="123" mass="14877">MELPELETYFQTLTDLTDAIAVVNSPYESDFDFDIGQLEQYFVDVTSRPWETSDRDYFNLFSSHFTFHTKIVEEIIHEARRVLMPERRMYVKRLVAYHKHAEEWFAELQKKRRQFSQKDMVTA</sequence>
<evidence type="ECO:0008006" key="3">
    <source>
        <dbReference type="Google" id="ProtNLM"/>
    </source>
</evidence>
<gene>
    <name evidence="1" type="ORF">LEP1GSC081_1062</name>
</gene>
<name>A0A0E2B3G8_9LEPT</name>
<accession>A0A0E2B3G8</accession>
<organism evidence="1 2">
    <name type="scientific">Leptospira kirschneri str. H1</name>
    <dbReference type="NCBI Taxonomy" id="1049966"/>
    <lineage>
        <taxon>Bacteria</taxon>
        <taxon>Pseudomonadati</taxon>
        <taxon>Spirochaetota</taxon>
        <taxon>Spirochaetia</taxon>
        <taxon>Leptospirales</taxon>
        <taxon>Leptospiraceae</taxon>
        <taxon>Leptospira</taxon>
    </lineage>
</organism>
<evidence type="ECO:0000313" key="1">
    <source>
        <dbReference type="EMBL" id="EKO15326.1"/>
    </source>
</evidence>
<protein>
    <recommendedName>
        <fullName evidence="3">PLU-1-like domain protein</fullName>
    </recommendedName>
</protein>